<dbReference type="Proteomes" id="UP000799444">
    <property type="component" value="Unassembled WGS sequence"/>
</dbReference>
<dbReference type="AlphaFoldDB" id="A0A9P4QSB8"/>
<dbReference type="EMBL" id="ML996223">
    <property type="protein sequence ID" value="KAF2730189.1"/>
    <property type="molecule type" value="Genomic_DNA"/>
</dbReference>
<protein>
    <recommendedName>
        <fullName evidence="1">PD-(D/E)XK nuclease-like domain-containing protein</fullName>
    </recommendedName>
</protein>
<reference evidence="2" key="1">
    <citation type="journal article" date="2020" name="Stud. Mycol.">
        <title>101 Dothideomycetes genomes: a test case for predicting lifestyles and emergence of pathogens.</title>
        <authorList>
            <person name="Haridas S."/>
            <person name="Albert R."/>
            <person name="Binder M."/>
            <person name="Bloem J."/>
            <person name="Labutti K."/>
            <person name="Salamov A."/>
            <person name="Andreopoulos B."/>
            <person name="Baker S."/>
            <person name="Barry K."/>
            <person name="Bills G."/>
            <person name="Bluhm B."/>
            <person name="Cannon C."/>
            <person name="Castanera R."/>
            <person name="Culley D."/>
            <person name="Daum C."/>
            <person name="Ezra D."/>
            <person name="Gonzalez J."/>
            <person name="Henrissat B."/>
            <person name="Kuo A."/>
            <person name="Liang C."/>
            <person name="Lipzen A."/>
            <person name="Lutzoni F."/>
            <person name="Magnuson J."/>
            <person name="Mondo S."/>
            <person name="Nolan M."/>
            <person name="Ohm R."/>
            <person name="Pangilinan J."/>
            <person name="Park H.-J."/>
            <person name="Ramirez L."/>
            <person name="Alfaro M."/>
            <person name="Sun H."/>
            <person name="Tritt A."/>
            <person name="Yoshinaga Y."/>
            <person name="Zwiers L.-H."/>
            <person name="Turgeon B."/>
            <person name="Goodwin S."/>
            <person name="Spatafora J."/>
            <person name="Crous P."/>
            <person name="Grigoriev I."/>
        </authorList>
    </citation>
    <scope>NUCLEOTIDE SEQUENCE</scope>
    <source>
        <strain evidence="2">CBS 125425</strain>
    </source>
</reference>
<dbReference type="OrthoDB" id="4161186at2759"/>
<evidence type="ECO:0000313" key="3">
    <source>
        <dbReference type="Proteomes" id="UP000799444"/>
    </source>
</evidence>
<proteinExistence type="predicted"/>
<keyword evidence="3" id="KW-1185">Reference proteome</keyword>
<dbReference type="Pfam" id="PF20516">
    <property type="entry name" value="PDDEXK_12"/>
    <property type="match status" value="1"/>
</dbReference>
<evidence type="ECO:0000259" key="1">
    <source>
        <dbReference type="Pfam" id="PF20516"/>
    </source>
</evidence>
<accession>A0A9P4QSB8</accession>
<evidence type="ECO:0000313" key="2">
    <source>
        <dbReference type="EMBL" id="KAF2730189.1"/>
    </source>
</evidence>
<comment type="caution">
    <text evidence="2">The sequence shown here is derived from an EMBL/GenBank/DDBJ whole genome shotgun (WGS) entry which is preliminary data.</text>
</comment>
<gene>
    <name evidence="2" type="ORF">EJ04DRAFT_49161</name>
</gene>
<dbReference type="InterPro" id="IPR046797">
    <property type="entry name" value="PDDEXK_12"/>
</dbReference>
<feature type="domain" description="PD-(D/E)XK nuclease-like" evidence="1">
    <location>
        <begin position="10"/>
        <end position="205"/>
    </location>
</feature>
<name>A0A9P4QSB8_9PLEO</name>
<sequence length="226" mass="25299">MFDHPDKTHLNPAEKERLESLWNRVQRIHTRAKRCNDNNKDENAWARVAWEALEAAVEGSTTCLEVNSVQSQNIHSDFLPTDSAGLTVYKKADFVLAFSGDDDDTVHQVYENFKSNNKGATLSPMTEAYTSGLALACAIELKEAGGKATEAEMQLAVYHAAMLWKMKELINMRRKSPMNEEEVERMVPSVMGWTVIGHKWSLYISSLLPDNSIVGLPLVPDTCVVD</sequence>
<organism evidence="2 3">
    <name type="scientific">Polyplosphaeria fusca</name>
    <dbReference type="NCBI Taxonomy" id="682080"/>
    <lineage>
        <taxon>Eukaryota</taxon>
        <taxon>Fungi</taxon>
        <taxon>Dikarya</taxon>
        <taxon>Ascomycota</taxon>
        <taxon>Pezizomycotina</taxon>
        <taxon>Dothideomycetes</taxon>
        <taxon>Pleosporomycetidae</taxon>
        <taxon>Pleosporales</taxon>
        <taxon>Tetraplosphaeriaceae</taxon>
        <taxon>Polyplosphaeria</taxon>
    </lineage>
</organism>